<dbReference type="Gene3D" id="1.25.40.10">
    <property type="entry name" value="Tetratricopeptide repeat domain"/>
    <property type="match status" value="1"/>
</dbReference>
<dbReference type="SMART" id="SM00267">
    <property type="entry name" value="GGDEF"/>
    <property type="match status" value="1"/>
</dbReference>
<dbReference type="Proteomes" id="UP000663570">
    <property type="component" value="Chromosome"/>
</dbReference>
<dbReference type="Pfam" id="PF12862">
    <property type="entry name" value="ANAPC5"/>
    <property type="match status" value="1"/>
</dbReference>
<dbReference type="InterPro" id="IPR026000">
    <property type="entry name" value="Apc5_dom"/>
</dbReference>
<evidence type="ECO:0000256" key="2">
    <source>
        <dbReference type="ARBA" id="ARBA00034247"/>
    </source>
</evidence>
<evidence type="ECO:0000256" key="3">
    <source>
        <dbReference type="PROSITE-ProRule" id="PRU00339"/>
    </source>
</evidence>
<dbReference type="PANTHER" id="PTHR45138">
    <property type="entry name" value="REGULATORY COMPONENTS OF SENSORY TRANSDUCTION SYSTEM"/>
    <property type="match status" value="1"/>
</dbReference>
<name>A0ABX7M1C7_9RHOO</name>
<dbReference type="InterPro" id="IPR043128">
    <property type="entry name" value="Rev_trsase/Diguanyl_cyclase"/>
</dbReference>
<evidence type="ECO:0000259" key="5">
    <source>
        <dbReference type="PROSITE" id="PS50887"/>
    </source>
</evidence>
<dbReference type="Pfam" id="PF00990">
    <property type="entry name" value="GGDEF"/>
    <property type="match status" value="1"/>
</dbReference>
<dbReference type="Gene3D" id="3.30.70.270">
    <property type="match status" value="1"/>
</dbReference>
<evidence type="ECO:0000256" key="4">
    <source>
        <dbReference type="SAM" id="Phobius"/>
    </source>
</evidence>
<dbReference type="InterPro" id="IPR000160">
    <property type="entry name" value="GGDEF_dom"/>
</dbReference>
<dbReference type="CDD" id="cd01949">
    <property type="entry name" value="GGDEF"/>
    <property type="match status" value="1"/>
</dbReference>
<dbReference type="PROSITE" id="PS50887">
    <property type="entry name" value="GGDEF"/>
    <property type="match status" value="1"/>
</dbReference>
<gene>
    <name evidence="6" type="ORF">JY500_13850</name>
</gene>
<dbReference type="Pfam" id="PF13424">
    <property type="entry name" value="TPR_12"/>
    <property type="match status" value="1"/>
</dbReference>
<keyword evidence="4" id="KW-1133">Transmembrane helix</keyword>
<feature type="domain" description="GGDEF" evidence="5">
    <location>
        <begin position="531"/>
        <end position="668"/>
    </location>
</feature>
<dbReference type="SMART" id="SM00028">
    <property type="entry name" value="TPR"/>
    <property type="match status" value="6"/>
</dbReference>
<proteinExistence type="predicted"/>
<feature type="repeat" description="TPR" evidence="3">
    <location>
        <begin position="303"/>
        <end position="336"/>
    </location>
</feature>
<dbReference type="EMBL" id="CP071060">
    <property type="protein sequence ID" value="QSI75575.1"/>
    <property type="molecule type" value="Genomic_DNA"/>
</dbReference>
<dbReference type="InterPro" id="IPR029787">
    <property type="entry name" value="Nucleotide_cyclase"/>
</dbReference>
<protein>
    <recommendedName>
        <fullName evidence="1">diguanylate cyclase</fullName>
        <ecNumber evidence="1">2.7.7.65</ecNumber>
    </recommendedName>
</protein>
<dbReference type="PROSITE" id="PS50005">
    <property type="entry name" value="TPR"/>
    <property type="match status" value="1"/>
</dbReference>
<keyword evidence="4" id="KW-0472">Membrane</keyword>
<comment type="catalytic activity">
    <reaction evidence="2">
        <text>2 GTP = 3',3'-c-di-GMP + 2 diphosphate</text>
        <dbReference type="Rhea" id="RHEA:24898"/>
        <dbReference type="ChEBI" id="CHEBI:33019"/>
        <dbReference type="ChEBI" id="CHEBI:37565"/>
        <dbReference type="ChEBI" id="CHEBI:58805"/>
        <dbReference type="EC" id="2.7.7.65"/>
    </reaction>
</comment>
<dbReference type="EC" id="2.7.7.65" evidence="1"/>
<organism evidence="6 7">
    <name type="scientific">Niveibacterium microcysteis</name>
    <dbReference type="NCBI Taxonomy" id="2811415"/>
    <lineage>
        <taxon>Bacteria</taxon>
        <taxon>Pseudomonadati</taxon>
        <taxon>Pseudomonadota</taxon>
        <taxon>Betaproteobacteria</taxon>
        <taxon>Rhodocyclales</taxon>
        <taxon>Rhodocyclaceae</taxon>
        <taxon>Niveibacterium</taxon>
    </lineage>
</organism>
<keyword evidence="3" id="KW-0802">TPR repeat</keyword>
<accession>A0ABX7M1C7</accession>
<dbReference type="RefSeq" id="WP_206253256.1">
    <property type="nucleotide sequence ID" value="NZ_CP071060.1"/>
</dbReference>
<evidence type="ECO:0000313" key="6">
    <source>
        <dbReference type="EMBL" id="QSI75575.1"/>
    </source>
</evidence>
<feature type="transmembrane region" description="Helical" evidence="4">
    <location>
        <begin position="464"/>
        <end position="483"/>
    </location>
</feature>
<dbReference type="InterPro" id="IPR011990">
    <property type="entry name" value="TPR-like_helical_dom_sf"/>
</dbReference>
<evidence type="ECO:0000313" key="7">
    <source>
        <dbReference type="Proteomes" id="UP000663570"/>
    </source>
</evidence>
<reference evidence="6 7" key="1">
    <citation type="submission" date="2021-02" db="EMBL/GenBank/DDBJ databases">
        <title>Niveibacterium changnyeongensis HC41.</title>
        <authorList>
            <person name="Kang M."/>
        </authorList>
    </citation>
    <scope>NUCLEOTIDE SEQUENCE [LARGE SCALE GENOMIC DNA]</scope>
    <source>
        <strain evidence="6 7">HC41</strain>
    </source>
</reference>
<keyword evidence="4" id="KW-0812">Transmembrane</keyword>
<sequence length="704" mass="77415">MRPICRTSIKFRHCGPLIALPALKPRWRPMQMPRTQIRHRWREVLCSLLAALAGLLLPAIAASAVELDPAVAARIDAVDAQGRSDPSGAILSVDALLKSETGSAARIALLTMRGTYQTNANQPDAALATAATLDALASQDAKASALIVRAHVVRMKGDLSRALELAEQARTTLAANGDSRQGFRLEMMRGALLLELGRQADALAAYQNALSLAERLNSKVRVFRALDSMATLFVDAGELDKAIEANRKATRYAQELAEAPLLAQSWDTSARVASLQQDRDAELKAAKAALGYARKAGEQERIETMLINLGDTYLKLGRYADALEVTNEAIRIARQISDPHGLIVALANAGQAQIRLGRLDEGRTNVEEALSTALKLESRAQYASLLAEYGEALEAAGDYKNAINAYHRERRASKALAESSRKNALLELDARYQSEKKQREIELLNRDNALKSAQLHNRTLQQRVWLLAAGLLTTGLLAVALLYRRVRDANQQLSESNRMLKVRSERDALTGLFNRRYFQEAMRTRSASGGFIGGLMLLDIDHFKRVNDTYGHAAGDVVITTVAQRLQDTMRETDLVVRWGGEEFLIAVGPMPAEQFDRLAERLLHAISRDPVPYGEQYLSVTISIGYASFPLAPGHLSLEWERGINQVDMALYIAKAQGRNRACGIREVMASNELELDEIERSFETAWRDGRVKLGLITGAPPG</sequence>
<dbReference type="NCBIfam" id="TIGR00254">
    <property type="entry name" value="GGDEF"/>
    <property type="match status" value="1"/>
</dbReference>
<dbReference type="PANTHER" id="PTHR45138:SF9">
    <property type="entry name" value="DIGUANYLATE CYCLASE DGCM-RELATED"/>
    <property type="match status" value="1"/>
</dbReference>
<evidence type="ECO:0000256" key="1">
    <source>
        <dbReference type="ARBA" id="ARBA00012528"/>
    </source>
</evidence>
<dbReference type="InterPro" id="IPR050469">
    <property type="entry name" value="Diguanylate_Cyclase"/>
</dbReference>
<dbReference type="SUPFAM" id="SSF55073">
    <property type="entry name" value="Nucleotide cyclase"/>
    <property type="match status" value="1"/>
</dbReference>
<dbReference type="InterPro" id="IPR019734">
    <property type="entry name" value="TPR_rpt"/>
</dbReference>
<keyword evidence="7" id="KW-1185">Reference proteome</keyword>
<dbReference type="SUPFAM" id="SSF48452">
    <property type="entry name" value="TPR-like"/>
    <property type="match status" value="2"/>
</dbReference>